<dbReference type="InterPro" id="IPR000719">
    <property type="entry name" value="Prot_kinase_dom"/>
</dbReference>
<dbReference type="GO" id="GO:0005524">
    <property type="term" value="F:ATP binding"/>
    <property type="evidence" value="ECO:0007669"/>
    <property type="project" value="InterPro"/>
</dbReference>
<dbReference type="Gene3D" id="1.10.510.10">
    <property type="entry name" value="Transferase(Phosphotransferase) domain 1"/>
    <property type="match status" value="1"/>
</dbReference>
<evidence type="ECO:0000313" key="2">
    <source>
        <dbReference type="EMBL" id="KAK3401576.1"/>
    </source>
</evidence>
<sequence length="289" mass="33722">PQIKAWTDFCFYRESLCSPYDDPGRTYTVFAASTEDGRIFFGSVPFRVSETHITWEQITGCLEEVKDEQLFPPVGTAERTWFTVAPGEELLPRGWAWVGRNLRGYEDFRKEWEGEGEFPLARKFLEETKILELILRNPTKTRPSGIWGHPNIAEYIGVKINRSRITGLVFAKYRQNLWEYLLQRQHERGVGIMTSEHQNMFIADLEDAILNYLHKELNVAHNDINPGNIMVEFRGGRPVPFLTGFGMARKVGKRILLREKEGMEETFLRNWGWGCEEGEYERSERRHDV</sequence>
<dbReference type="SUPFAM" id="SSF56112">
    <property type="entry name" value="Protein kinase-like (PK-like)"/>
    <property type="match status" value="1"/>
</dbReference>
<dbReference type="GO" id="GO:0004672">
    <property type="term" value="F:protein kinase activity"/>
    <property type="evidence" value="ECO:0007669"/>
    <property type="project" value="InterPro"/>
</dbReference>
<dbReference type="EMBL" id="JAUTDP010000002">
    <property type="protein sequence ID" value="KAK3401576.1"/>
    <property type="molecule type" value="Genomic_DNA"/>
</dbReference>
<dbReference type="AlphaFoldDB" id="A0AAE0PKJ3"/>
<proteinExistence type="predicted"/>
<accession>A0AAE0PKJ3</accession>
<reference evidence="2" key="1">
    <citation type="journal article" date="2023" name="Mol. Phylogenet. Evol.">
        <title>Genome-scale phylogeny and comparative genomics of the fungal order Sordariales.</title>
        <authorList>
            <person name="Hensen N."/>
            <person name="Bonometti L."/>
            <person name="Westerberg I."/>
            <person name="Brannstrom I.O."/>
            <person name="Guillou S."/>
            <person name="Cros-Aarteil S."/>
            <person name="Calhoun S."/>
            <person name="Haridas S."/>
            <person name="Kuo A."/>
            <person name="Mondo S."/>
            <person name="Pangilinan J."/>
            <person name="Riley R."/>
            <person name="LaButti K."/>
            <person name="Andreopoulos B."/>
            <person name="Lipzen A."/>
            <person name="Chen C."/>
            <person name="Yan M."/>
            <person name="Daum C."/>
            <person name="Ng V."/>
            <person name="Clum A."/>
            <person name="Steindorff A."/>
            <person name="Ohm R.A."/>
            <person name="Martin F."/>
            <person name="Silar P."/>
            <person name="Natvig D.O."/>
            <person name="Lalanne C."/>
            <person name="Gautier V."/>
            <person name="Ament-Velasquez S.L."/>
            <person name="Kruys A."/>
            <person name="Hutchinson M.I."/>
            <person name="Powell A.J."/>
            <person name="Barry K."/>
            <person name="Miller A.N."/>
            <person name="Grigoriev I.V."/>
            <person name="Debuchy R."/>
            <person name="Gladieux P."/>
            <person name="Hiltunen Thoren M."/>
            <person name="Johannesson H."/>
        </authorList>
    </citation>
    <scope>NUCLEOTIDE SEQUENCE</scope>
    <source>
        <strain evidence="2">FGSC 1904</strain>
    </source>
</reference>
<protein>
    <recommendedName>
        <fullName evidence="1">Protein kinase domain-containing protein</fullName>
    </recommendedName>
</protein>
<organism evidence="2 3">
    <name type="scientific">Sordaria brevicollis</name>
    <dbReference type="NCBI Taxonomy" id="83679"/>
    <lineage>
        <taxon>Eukaryota</taxon>
        <taxon>Fungi</taxon>
        <taxon>Dikarya</taxon>
        <taxon>Ascomycota</taxon>
        <taxon>Pezizomycotina</taxon>
        <taxon>Sordariomycetes</taxon>
        <taxon>Sordariomycetidae</taxon>
        <taxon>Sordariales</taxon>
        <taxon>Sordariaceae</taxon>
        <taxon>Sordaria</taxon>
    </lineage>
</organism>
<keyword evidence="3" id="KW-1185">Reference proteome</keyword>
<evidence type="ECO:0000259" key="1">
    <source>
        <dbReference type="PROSITE" id="PS50011"/>
    </source>
</evidence>
<name>A0AAE0PKJ3_SORBR</name>
<dbReference type="InterPro" id="IPR011009">
    <property type="entry name" value="Kinase-like_dom_sf"/>
</dbReference>
<gene>
    <name evidence="2" type="ORF">B0T20DRAFT_346130</name>
</gene>
<feature type="domain" description="Protein kinase" evidence="1">
    <location>
        <begin position="30"/>
        <end position="289"/>
    </location>
</feature>
<feature type="non-terminal residue" evidence="2">
    <location>
        <position position="1"/>
    </location>
</feature>
<dbReference type="Proteomes" id="UP001281003">
    <property type="component" value="Unassembled WGS sequence"/>
</dbReference>
<dbReference type="PROSITE" id="PS50011">
    <property type="entry name" value="PROTEIN_KINASE_DOM"/>
    <property type="match status" value="1"/>
</dbReference>
<reference evidence="2" key="2">
    <citation type="submission" date="2023-07" db="EMBL/GenBank/DDBJ databases">
        <authorList>
            <consortium name="Lawrence Berkeley National Laboratory"/>
            <person name="Haridas S."/>
            <person name="Hensen N."/>
            <person name="Bonometti L."/>
            <person name="Westerberg I."/>
            <person name="Brannstrom I.O."/>
            <person name="Guillou S."/>
            <person name="Cros-Aarteil S."/>
            <person name="Calhoun S."/>
            <person name="Kuo A."/>
            <person name="Mondo S."/>
            <person name="Pangilinan J."/>
            <person name="Riley R."/>
            <person name="LaButti K."/>
            <person name="Andreopoulos B."/>
            <person name="Lipzen A."/>
            <person name="Chen C."/>
            <person name="Yanf M."/>
            <person name="Daum C."/>
            <person name="Ng V."/>
            <person name="Clum A."/>
            <person name="Steindorff A."/>
            <person name="Ohm R."/>
            <person name="Martin F."/>
            <person name="Silar P."/>
            <person name="Natvig D."/>
            <person name="Lalanne C."/>
            <person name="Gautier V."/>
            <person name="Ament-velasquez S.L."/>
            <person name="Kruys A."/>
            <person name="Hutchinson M.I."/>
            <person name="Powell A.J."/>
            <person name="Barry K."/>
            <person name="Miller A.N."/>
            <person name="Grigoriev I.V."/>
            <person name="Debuchy R."/>
            <person name="Gladieux P."/>
            <person name="Thoren M.H."/>
            <person name="Johannesson H."/>
        </authorList>
    </citation>
    <scope>NUCLEOTIDE SEQUENCE</scope>
    <source>
        <strain evidence="2">FGSC 1904</strain>
    </source>
</reference>
<comment type="caution">
    <text evidence="2">The sequence shown here is derived from an EMBL/GenBank/DDBJ whole genome shotgun (WGS) entry which is preliminary data.</text>
</comment>
<evidence type="ECO:0000313" key="3">
    <source>
        <dbReference type="Proteomes" id="UP001281003"/>
    </source>
</evidence>